<dbReference type="AlphaFoldDB" id="A0A3M7STD9"/>
<accession>A0A3M7STD9</accession>
<dbReference type="EMBL" id="REGN01000809">
    <property type="protein sequence ID" value="RNA38880.1"/>
    <property type="molecule type" value="Genomic_DNA"/>
</dbReference>
<comment type="caution">
    <text evidence="3">The sequence shown here is derived from an EMBL/GenBank/DDBJ whole genome shotgun (WGS) entry which is preliminary data.</text>
</comment>
<dbReference type="InterPro" id="IPR007303">
    <property type="entry name" value="TIP41-like"/>
</dbReference>
<dbReference type="OrthoDB" id="10253878at2759"/>
<dbReference type="InterPro" id="IPR051330">
    <property type="entry name" value="Phosphatase_reg/MetRdx"/>
</dbReference>
<organism evidence="3 4">
    <name type="scientific">Brachionus plicatilis</name>
    <name type="common">Marine rotifer</name>
    <name type="synonym">Brachionus muelleri</name>
    <dbReference type="NCBI Taxonomy" id="10195"/>
    <lineage>
        <taxon>Eukaryota</taxon>
        <taxon>Metazoa</taxon>
        <taxon>Spiralia</taxon>
        <taxon>Gnathifera</taxon>
        <taxon>Rotifera</taxon>
        <taxon>Eurotatoria</taxon>
        <taxon>Monogononta</taxon>
        <taxon>Pseudotrocha</taxon>
        <taxon>Ploima</taxon>
        <taxon>Brachionidae</taxon>
        <taxon>Brachionus</taxon>
    </lineage>
</organism>
<comment type="similarity">
    <text evidence="1">Belongs to the TIP41 family.</text>
</comment>
<dbReference type="GO" id="GO:0005829">
    <property type="term" value="C:cytosol"/>
    <property type="evidence" value="ECO:0007669"/>
    <property type="project" value="TreeGrafter"/>
</dbReference>
<dbReference type="Pfam" id="PF04176">
    <property type="entry name" value="TIP41"/>
    <property type="match status" value="1"/>
</dbReference>
<dbReference type="STRING" id="10195.A0A3M7STD9"/>
<evidence type="ECO:0000256" key="2">
    <source>
        <dbReference type="ARBA" id="ARBA00018951"/>
    </source>
</evidence>
<evidence type="ECO:0000256" key="1">
    <source>
        <dbReference type="ARBA" id="ARBA00006658"/>
    </source>
</evidence>
<gene>
    <name evidence="3" type="ORF">BpHYR1_032778</name>
</gene>
<keyword evidence="4" id="KW-1185">Reference proteome</keyword>
<dbReference type="Proteomes" id="UP000276133">
    <property type="component" value="Unassembled WGS sequence"/>
</dbReference>
<sequence length="251" mass="29554">MMYNKSTNYQFNNWYIETNKGRILASQGEQRERYENEIKLPHLPDMLFADNYLRLTHKSGFGIEFNALDALKLVDPSADLIKVSVAKEWQESRTDCEFIDKLVRPFDWTFTTNYKGSFIGDKKLAENPTSDRINMEKLKIPETISFFDEISLFDDELSDHGISCLNVKIRVMPTSFYILQRFFLRVDNVVIRCNDTRLYHEAQNNFLIREYSERESLVKNLDVTPKTLSNINELSNILELKHTQIEKLQFP</sequence>
<evidence type="ECO:0000313" key="4">
    <source>
        <dbReference type="Proteomes" id="UP000276133"/>
    </source>
</evidence>
<dbReference type="GO" id="GO:0031929">
    <property type="term" value="P:TOR signaling"/>
    <property type="evidence" value="ECO:0007669"/>
    <property type="project" value="TreeGrafter"/>
</dbReference>
<dbReference type="PANTHER" id="PTHR21021">
    <property type="entry name" value="GAF/PUTATIVE CYTOSKELETAL PROTEIN"/>
    <property type="match status" value="1"/>
</dbReference>
<reference evidence="3 4" key="1">
    <citation type="journal article" date="2018" name="Sci. Rep.">
        <title>Genomic signatures of local adaptation to the degree of environmental predictability in rotifers.</title>
        <authorList>
            <person name="Franch-Gras L."/>
            <person name="Hahn C."/>
            <person name="Garcia-Roger E.M."/>
            <person name="Carmona M.J."/>
            <person name="Serra M."/>
            <person name="Gomez A."/>
        </authorList>
    </citation>
    <scope>NUCLEOTIDE SEQUENCE [LARGE SCALE GENOMIC DNA]</scope>
    <source>
        <strain evidence="3">HYR1</strain>
    </source>
</reference>
<protein>
    <recommendedName>
        <fullName evidence="2">TIP41-like protein</fullName>
    </recommendedName>
</protein>
<dbReference type="PANTHER" id="PTHR21021:SF16">
    <property type="entry name" value="TIP41-LIKE PROTEIN"/>
    <property type="match status" value="1"/>
</dbReference>
<proteinExistence type="inferred from homology"/>
<name>A0A3M7STD9_BRAPC</name>
<evidence type="ECO:0000313" key="3">
    <source>
        <dbReference type="EMBL" id="RNA38880.1"/>
    </source>
</evidence>